<reference evidence="5 6" key="1">
    <citation type="journal article" date="2020" name="IScience">
        <title>Genome Sequencing of the Endangered Kingdonia uniflora (Circaeasteraceae, Ranunculales) Reveals Potential Mechanisms of Evolutionary Specialization.</title>
        <authorList>
            <person name="Sun Y."/>
            <person name="Deng T."/>
            <person name="Zhang A."/>
            <person name="Moore M.J."/>
            <person name="Landis J.B."/>
            <person name="Lin N."/>
            <person name="Zhang H."/>
            <person name="Zhang X."/>
            <person name="Huang J."/>
            <person name="Zhang X."/>
            <person name="Sun H."/>
            <person name="Wang H."/>
        </authorList>
    </citation>
    <scope>NUCLEOTIDE SEQUENCE [LARGE SCALE GENOMIC DNA]</scope>
    <source>
        <strain evidence="5">TB1705</strain>
        <tissue evidence="5">Leaf</tissue>
    </source>
</reference>
<dbReference type="CDD" id="cd00054">
    <property type="entry name" value="EGF_CA"/>
    <property type="match status" value="1"/>
</dbReference>
<name>A0A7J7KZH3_9MAGN</name>
<dbReference type="GO" id="GO:0005509">
    <property type="term" value="F:calcium ion binding"/>
    <property type="evidence" value="ECO:0007669"/>
    <property type="project" value="InterPro"/>
</dbReference>
<dbReference type="EMBL" id="JACGCM010002781">
    <property type="protein sequence ID" value="KAF6135702.1"/>
    <property type="molecule type" value="Genomic_DNA"/>
</dbReference>
<proteinExistence type="predicted"/>
<sequence>MRIPHDKSDINSSDDIGNVPATPRTNHNVDECKEKKACQCPACSCKNTWGAYECSCSGDLLYMKDHDTCITGKKASEIKTAWTAVWVILIGLGMTAGGAYLVYKYRLRSYMDSEIRAIMAQYMPLDSQAEIPNHSSSEDHA</sequence>
<evidence type="ECO:0000256" key="2">
    <source>
        <dbReference type="SAM" id="MobiDB-lite"/>
    </source>
</evidence>
<evidence type="ECO:0000256" key="1">
    <source>
        <dbReference type="ARBA" id="ARBA00023157"/>
    </source>
</evidence>
<comment type="caution">
    <text evidence="5">The sequence shown here is derived from an EMBL/GenBank/DDBJ whole genome shotgun (WGS) entry which is preliminary data.</text>
</comment>
<dbReference type="AlphaFoldDB" id="A0A7J7KZH3"/>
<keyword evidence="1" id="KW-1015">Disulfide bond</keyword>
<accession>A0A7J7KZH3</accession>
<gene>
    <name evidence="5" type="ORF">GIB67_028273</name>
</gene>
<evidence type="ECO:0000313" key="5">
    <source>
        <dbReference type="EMBL" id="KAF6135702.1"/>
    </source>
</evidence>
<dbReference type="Proteomes" id="UP000541444">
    <property type="component" value="Unassembled WGS sequence"/>
</dbReference>
<dbReference type="InterPro" id="IPR001881">
    <property type="entry name" value="EGF-like_Ca-bd_dom"/>
</dbReference>
<keyword evidence="3" id="KW-0812">Transmembrane</keyword>
<keyword evidence="3" id="KW-0472">Membrane</keyword>
<evidence type="ECO:0000259" key="4">
    <source>
        <dbReference type="SMART" id="SM00179"/>
    </source>
</evidence>
<protein>
    <recommendedName>
        <fullName evidence="4">EGF-like calcium-binding domain-containing protein</fullName>
    </recommendedName>
</protein>
<evidence type="ECO:0000313" key="6">
    <source>
        <dbReference type="Proteomes" id="UP000541444"/>
    </source>
</evidence>
<keyword evidence="3" id="KW-1133">Transmembrane helix</keyword>
<feature type="domain" description="EGF-like calcium-binding" evidence="4">
    <location>
        <begin position="28"/>
        <end position="70"/>
    </location>
</feature>
<feature type="transmembrane region" description="Helical" evidence="3">
    <location>
        <begin position="81"/>
        <end position="103"/>
    </location>
</feature>
<dbReference type="SMART" id="SM00179">
    <property type="entry name" value="EGF_CA"/>
    <property type="match status" value="1"/>
</dbReference>
<evidence type="ECO:0000256" key="3">
    <source>
        <dbReference type="SAM" id="Phobius"/>
    </source>
</evidence>
<organism evidence="5 6">
    <name type="scientific">Kingdonia uniflora</name>
    <dbReference type="NCBI Taxonomy" id="39325"/>
    <lineage>
        <taxon>Eukaryota</taxon>
        <taxon>Viridiplantae</taxon>
        <taxon>Streptophyta</taxon>
        <taxon>Embryophyta</taxon>
        <taxon>Tracheophyta</taxon>
        <taxon>Spermatophyta</taxon>
        <taxon>Magnoliopsida</taxon>
        <taxon>Ranunculales</taxon>
        <taxon>Circaeasteraceae</taxon>
        <taxon>Kingdonia</taxon>
    </lineage>
</organism>
<feature type="region of interest" description="Disordered" evidence="2">
    <location>
        <begin position="1"/>
        <end position="24"/>
    </location>
</feature>
<keyword evidence="6" id="KW-1185">Reference proteome</keyword>
<dbReference type="Gene3D" id="2.90.20.10">
    <property type="entry name" value="Plasmodium vivax P25 domain"/>
    <property type="match status" value="1"/>
</dbReference>
<dbReference type="OrthoDB" id="1650255at2759"/>